<evidence type="ECO:0000313" key="2">
    <source>
        <dbReference type="EMBL" id="EDO09739.1"/>
    </source>
</evidence>
<proteinExistence type="predicted"/>
<dbReference type="SUPFAM" id="SSF103515">
    <property type="entry name" value="Autotransporter"/>
    <property type="match status" value="1"/>
</dbReference>
<evidence type="ECO:0000256" key="1">
    <source>
        <dbReference type="SAM" id="SignalP"/>
    </source>
</evidence>
<feature type="signal peptide" evidence="1">
    <location>
        <begin position="1"/>
        <end position="29"/>
    </location>
</feature>
<dbReference type="Pfam" id="PF12099">
    <property type="entry name" value="DUF3575"/>
    <property type="match status" value="1"/>
</dbReference>
<dbReference type="EMBL" id="AAXF02000054">
    <property type="protein sequence ID" value="EDO09739.1"/>
    <property type="molecule type" value="Genomic_DNA"/>
</dbReference>
<reference evidence="2 3" key="1">
    <citation type="submission" date="2007-03" db="EMBL/GenBank/DDBJ databases">
        <authorList>
            <person name="Fulton L."/>
            <person name="Clifton S."/>
            <person name="Fulton B."/>
            <person name="Xu J."/>
            <person name="Minx P."/>
            <person name="Pepin K.H."/>
            <person name="Johnson M."/>
            <person name="Thiruvilangam P."/>
            <person name="Bhonagiri V."/>
            <person name="Nash W.E."/>
            <person name="Mardis E.R."/>
            <person name="Wilson R.K."/>
        </authorList>
    </citation>
    <scope>NUCLEOTIDE SEQUENCE [LARGE SCALE GENOMIC DNA]</scope>
    <source>
        <strain evidence="3">ATCC 8483 / DSM 1896 / JCM 5824 / BCRC 10623 / CCUG 4943 / NCTC 11153</strain>
    </source>
</reference>
<dbReference type="Proteomes" id="UP000005475">
    <property type="component" value="Unassembled WGS sequence"/>
</dbReference>
<sequence>MMVYVMRNGRRVIAALSFLLLCCGVHVHAQRVAVKTNALGWLTASPNVEAEFVLGSHVSLNMGIAANPISTDNFKTTFTHFQPEVRYWLNRPMVSHFLGITAFVNNFDMMVKDVHHKGDAYAAGLTYGYAWVLGDHWNIEATAGVGVLRYRQFKYDKGTPKPGAVNDSKTTIAPVKLGVSFVYIIR</sequence>
<protein>
    <recommendedName>
        <fullName evidence="4">DUF3575 domain-containing protein</fullName>
    </recommendedName>
</protein>
<dbReference type="AlphaFoldDB" id="A0AAN3D4K4"/>
<dbReference type="InterPro" id="IPR021958">
    <property type="entry name" value="DUF3575"/>
</dbReference>
<organism evidence="2 3">
    <name type="scientific">Bacteroides ovatus (strain ATCC 8483 / DSM 1896 / JCM 5824 / BCRC 10623 / CCUG 4943 / NCTC 11153)</name>
    <dbReference type="NCBI Taxonomy" id="411476"/>
    <lineage>
        <taxon>Bacteria</taxon>
        <taxon>Pseudomonadati</taxon>
        <taxon>Bacteroidota</taxon>
        <taxon>Bacteroidia</taxon>
        <taxon>Bacteroidales</taxon>
        <taxon>Bacteroidaceae</taxon>
        <taxon>Bacteroides</taxon>
    </lineage>
</organism>
<name>A0AAN3D4K4_BACO1</name>
<evidence type="ECO:0000313" key="3">
    <source>
        <dbReference type="Proteomes" id="UP000005475"/>
    </source>
</evidence>
<comment type="caution">
    <text evidence="2">The sequence shown here is derived from an EMBL/GenBank/DDBJ whole genome shotgun (WGS) entry which is preliminary data.</text>
</comment>
<accession>A0AAN3D4K4</accession>
<keyword evidence="1" id="KW-0732">Signal</keyword>
<evidence type="ECO:0008006" key="4">
    <source>
        <dbReference type="Google" id="ProtNLM"/>
    </source>
</evidence>
<dbReference type="InterPro" id="IPR036709">
    <property type="entry name" value="Autotransporte_beta_dom_sf"/>
</dbReference>
<reference evidence="3" key="2">
    <citation type="submission" date="2007-04" db="EMBL/GenBank/DDBJ databases">
        <title>Draft genome sequence of Bacteroides ovatus (ATCC 8483).</title>
        <authorList>
            <person name="Sudarsanam P."/>
            <person name="Ley R."/>
            <person name="Guruge J."/>
            <person name="Turnbaugh P.J."/>
            <person name="Mahowald M."/>
            <person name="Liep D."/>
            <person name="Gordon J."/>
        </authorList>
    </citation>
    <scope>NUCLEOTIDE SEQUENCE [LARGE SCALE GENOMIC DNA]</scope>
    <source>
        <strain evidence="3">ATCC 8483 / DSM 1896 / JCM 5824 / BCRC 10623 / CCUG 4943 / NCTC 11153</strain>
    </source>
</reference>
<feature type="chain" id="PRO_5043007203" description="DUF3575 domain-containing protein" evidence="1">
    <location>
        <begin position="30"/>
        <end position="186"/>
    </location>
</feature>
<gene>
    <name evidence="2" type="ORF">BACOVA_05605</name>
</gene>